<protein>
    <recommendedName>
        <fullName evidence="2">E3 ubiquitin-protein ligase APD1-4 middle domain-containing protein</fullName>
    </recommendedName>
</protein>
<sequence length="364" mass="42126">MAKGFRPPLVPPSHRRVDTESRRPVLCLGLTLGVTLLVFTIFGMSAWNVYEHRFSNNSLTLQTSDEVSIKEVSSDLSAIFCHAYKVTSRAPVTLYFLSQHAEVNTTDKDVVAISIHQLPGREYSYRSFYMLDSSAINVYACGKEDFYGKGGSESEIVFLQGSDNFRQWRKSRFCRDCTRKRVSIPKCGDHHDDRRMGWLNDTVTVNDYYFFIVYYGRTHKHDSDLGIFVNGSLTRTHFDTRYAENKCHSGAFFICQFELPWLSNKDLVMRFDEFKDRFEETLVYTQCQIRLVLWICLFGVLPVICIILITIIFGCFLCRKRERSFTTVKQQAVSKKGRRQDKDGLVDREVVQGQEEDGMTIQDQ</sequence>
<gene>
    <name evidence="3" type="ORF">GSLYS_00002028001</name>
</gene>
<dbReference type="PANTHER" id="PTHR39077">
    <property type="entry name" value="DUF4793 DOMAIN-CONTAINING PROTEIN"/>
    <property type="match status" value="1"/>
</dbReference>
<evidence type="ECO:0000313" key="4">
    <source>
        <dbReference type="Proteomes" id="UP001497497"/>
    </source>
</evidence>
<reference evidence="3 4" key="1">
    <citation type="submission" date="2024-04" db="EMBL/GenBank/DDBJ databases">
        <authorList>
            <consortium name="Genoscope - CEA"/>
            <person name="William W."/>
        </authorList>
    </citation>
    <scope>NUCLEOTIDE SEQUENCE [LARGE SCALE GENOMIC DNA]</scope>
</reference>
<accession>A0AAV2H3V8</accession>
<evidence type="ECO:0000256" key="1">
    <source>
        <dbReference type="SAM" id="Phobius"/>
    </source>
</evidence>
<keyword evidence="1" id="KW-1133">Transmembrane helix</keyword>
<dbReference type="Proteomes" id="UP001497497">
    <property type="component" value="Unassembled WGS sequence"/>
</dbReference>
<keyword evidence="4" id="KW-1185">Reference proteome</keyword>
<dbReference type="Pfam" id="PF16041">
    <property type="entry name" value="APD1-4_M"/>
    <property type="match status" value="1"/>
</dbReference>
<keyword evidence="1" id="KW-0812">Transmembrane</keyword>
<feature type="transmembrane region" description="Helical" evidence="1">
    <location>
        <begin position="291"/>
        <end position="317"/>
    </location>
</feature>
<evidence type="ECO:0000259" key="2">
    <source>
        <dbReference type="Pfam" id="PF16041"/>
    </source>
</evidence>
<evidence type="ECO:0000313" key="3">
    <source>
        <dbReference type="EMBL" id="CAL1527858.1"/>
    </source>
</evidence>
<feature type="domain" description="E3 ubiquitin-protein ligase APD1-4 middle" evidence="2">
    <location>
        <begin position="201"/>
        <end position="306"/>
    </location>
</feature>
<name>A0AAV2H3V8_LYMST</name>
<proteinExistence type="predicted"/>
<keyword evidence="1" id="KW-0472">Membrane</keyword>
<comment type="caution">
    <text evidence="3">The sequence shown here is derived from an EMBL/GenBank/DDBJ whole genome shotgun (WGS) entry which is preliminary data.</text>
</comment>
<organism evidence="3 4">
    <name type="scientific">Lymnaea stagnalis</name>
    <name type="common">Great pond snail</name>
    <name type="synonym">Helix stagnalis</name>
    <dbReference type="NCBI Taxonomy" id="6523"/>
    <lineage>
        <taxon>Eukaryota</taxon>
        <taxon>Metazoa</taxon>
        <taxon>Spiralia</taxon>
        <taxon>Lophotrochozoa</taxon>
        <taxon>Mollusca</taxon>
        <taxon>Gastropoda</taxon>
        <taxon>Heterobranchia</taxon>
        <taxon>Euthyneura</taxon>
        <taxon>Panpulmonata</taxon>
        <taxon>Hygrophila</taxon>
        <taxon>Lymnaeoidea</taxon>
        <taxon>Lymnaeidae</taxon>
        <taxon>Lymnaea</taxon>
    </lineage>
</organism>
<dbReference type="AlphaFoldDB" id="A0AAV2H3V8"/>
<dbReference type="InterPro" id="IPR032010">
    <property type="entry name" value="APD1-4_M"/>
</dbReference>
<feature type="transmembrane region" description="Helical" evidence="1">
    <location>
        <begin position="25"/>
        <end position="50"/>
    </location>
</feature>
<dbReference type="EMBL" id="CAXITT010000023">
    <property type="protein sequence ID" value="CAL1527858.1"/>
    <property type="molecule type" value="Genomic_DNA"/>
</dbReference>
<dbReference type="PANTHER" id="PTHR39077:SF1">
    <property type="entry name" value="E3 UBIQUITIN-PROTEIN LIGASE APD1-4 MIDDLE DOMAIN-CONTAINING PROTEIN"/>
    <property type="match status" value="1"/>
</dbReference>